<dbReference type="GO" id="GO:0016887">
    <property type="term" value="F:ATP hydrolysis activity"/>
    <property type="evidence" value="ECO:0007669"/>
    <property type="project" value="InterPro"/>
</dbReference>
<name>A0A251WW64_9RHOB</name>
<dbReference type="Proteomes" id="UP000194664">
    <property type="component" value="Unassembled WGS sequence"/>
</dbReference>
<dbReference type="PANTHER" id="PTHR41259">
    <property type="entry name" value="DOUBLE-STRAND BREAK REPAIR RAD50 ATPASE, PUTATIVE-RELATED"/>
    <property type="match status" value="1"/>
</dbReference>
<proteinExistence type="predicted"/>
<dbReference type="SUPFAM" id="SSF52540">
    <property type="entry name" value="P-loop containing nucleoside triphosphate hydrolases"/>
    <property type="match status" value="1"/>
</dbReference>
<dbReference type="PANTHER" id="PTHR41259:SF1">
    <property type="entry name" value="DOUBLE-STRAND BREAK REPAIR RAD50 ATPASE, PUTATIVE-RELATED"/>
    <property type="match status" value="1"/>
</dbReference>
<sequence>MTNVRRFAGRTAAIGPFGDGLTTITAENESGKSTFFDALHHLIFTDHGSSRKDIRDMQPYSGGAIQIAADVEIDDAPYRIEKTFALKKAGSSAMVTDLSTGTIIKQSDDAEKWIHDQIISTHQGPAGLLWVRQGTVTVDPEKSEAAGIDTRRDLMSSVRGQIDAVTGGRRMDAILQKCQAELDEISTKQGKPKAGSKWKDAEDRVQDLSQLHTELSEKVQHLSRDLDLKKRTKKRLKDLNDPQLRQERKDKITASLAQLNAAQEHDRRLQDAAKDVTINQNQLREIQRGISDIETARAKRTSLETEISNTLSVSKAAEKMMSDKANEIESIQSRIQRLDQDRKAQQAEFQKTRQQERLFQSHKRLCQLFDLINQIDPIENRIRDAKQALNRPKITTADINRLRDLERRHEIAVELRKARFGSFTPHGDNALASVDGTDIPNGMAQTIDRKLEITLPGFGQITLEPATDQSNDIDDPAQLAAELQTRLTEWDQPSINDLDRALSAQTSAENLLAAATSELRVIAPDGASALREEYRQLAEQLDHPVSEKPTLPEATDANSDTIEAAITNFERQIDVQRELLKAATDEHSEVSNKVAEHRVILKLLRSDLDAITAAPDETAVFDRLNEQLTVQSANLKSAEDQHANLKREAPNLPALQTEYERAKSADANEVQEIQKLEHDLIRLNTVIETYAESAIEEKLQETAGRLERAKQRALQFEQHAKSLSLLIQHLEAARAQAQDAYFEPIRAELLPLLRQLHGNSDFQINPDNLLVDTITRNGVVDHVDRLSGGAFEQIAILTRLAFAKLFSKQGYHVPIILDDALIHTDDERISTMFNLLAQIASDQQVIVLSCRTRAFSDLGGARAYIEETN</sequence>
<accession>A0A251WW64</accession>
<dbReference type="AlphaFoldDB" id="A0A251WW64"/>
<dbReference type="Pfam" id="PF13476">
    <property type="entry name" value="AAA_23"/>
    <property type="match status" value="1"/>
</dbReference>
<feature type="coiled-coil region" evidence="1">
    <location>
        <begin position="321"/>
        <end position="355"/>
    </location>
</feature>
<keyword evidence="1" id="KW-0175">Coiled coil</keyword>
<protein>
    <recommendedName>
        <fullName evidence="2">Rad50/SbcC-type AAA domain-containing protein</fullName>
    </recommendedName>
</protein>
<evidence type="ECO:0000313" key="4">
    <source>
        <dbReference type="Proteomes" id="UP000194664"/>
    </source>
</evidence>
<comment type="caution">
    <text evidence="3">The sequence shown here is derived from an EMBL/GenBank/DDBJ whole genome shotgun (WGS) entry which is preliminary data.</text>
</comment>
<evidence type="ECO:0000313" key="3">
    <source>
        <dbReference type="EMBL" id="OUD08304.1"/>
    </source>
</evidence>
<dbReference type="Gene3D" id="3.40.50.300">
    <property type="entry name" value="P-loop containing nucleotide triphosphate hydrolases"/>
    <property type="match status" value="2"/>
</dbReference>
<feature type="domain" description="Rad50/SbcC-type AAA" evidence="2">
    <location>
        <begin position="3"/>
        <end position="261"/>
    </location>
</feature>
<feature type="coiled-coil region" evidence="1">
    <location>
        <begin position="621"/>
        <end position="648"/>
    </location>
</feature>
<keyword evidence="4" id="KW-1185">Reference proteome</keyword>
<feature type="coiled-coil region" evidence="1">
    <location>
        <begin position="692"/>
        <end position="740"/>
    </location>
</feature>
<evidence type="ECO:0000259" key="2">
    <source>
        <dbReference type="Pfam" id="PF13476"/>
    </source>
</evidence>
<dbReference type="InterPro" id="IPR038729">
    <property type="entry name" value="Rad50/SbcC_AAA"/>
</dbReference>
<gene>
    <name evidence="3" type="ORF">BVC71_14120</name>
</gene>
<organism evidence="3 4">
    <name type="scientific">Marivivens niveibacter</name>
    <dbReference type="NCBI Taxonomy" id="1930667"/>
    <lineage>
        <taxon>Bacteria</taxon>
        <taxon>Pseudomonadati</taxon>
        <taxon>Pseudomonadota</taxon>
        <taxon>Alphaproteobacteria</taxon>
        <taxon>Rhodobacterales</taxon>
        <taxon>Paracoccaceae</taxon>
        <taxon>Marivivens group</taxon>
        <taxon>Marivivens</taxon>
    </lineage>
</organism>
<evidence type="ECO:0000256" key="1">
    <source>
        <dbReference type="SAM" id="Coils"/>
    </source>
</evidence>
<dbReference type="InterPro" id="IPR027417">
    <property type="entry name" value="P-loop_NTPase"/>
</dbReference>
<reference evidence="3 4" key="1">
    <citation type="submission" date="2016-12" db="EMBL/GenBank/DDBJ databases">
        <title>The draft genome sequence of HSLHS2.</title>
        <authorList>
            <person name="Hu D."/>
            <person name="Wang L."/>
            <person name="Shao Z."/>
        </authorList>
    </citation>
    <scope>NUCLEOTIDE SEQUENCE [LARGE SCALE GENOMIC DNA]</scope>
    <source>
        <strain evidence="3">MCCC 1A06712</strain>
    </source>
</reference>
<dbReference type="EMBL" id="MSPP01000006">
    <property type="protein sequence ID" value="OUD08304.1"/>
    <property type="molecule type" value="Genomic_DNA"/>
</dbReference>
<dbReference type="GO" id="GO:0006302">
    <property type="term" value="P:double-strand break repair"/>
    <property type="evidence" value="ECO:0007669"/>
    <property type="project" value="InterPro"/>
</dbReference>